<keyword evidence="4" id="KW-1185">Reference proteome</keyword>
<protein>
    <recommendedName>
        <fullName evidence="5">Ig-like domain (Group 3)</fullName>
    </recommendedName>
</protein>
<accession>A0A1I7H8U4</accession>
<feature type="non-terminal residue" evidence="3">
    <location>
        <position position="530"/>
    </location>
</feature>
<dbReference type="EMBL" id="FPBT01000013">
    <property type="protein sequence ID" value="SFU57107.1"/>
    <property type="molecule type" value="Genomic_DNA"/>
</dbReference>
<feature type="region of interest" description="Disordered" evidence="1">
    <location>
        <begin position="493"/>
        <end position="530"/>
    </location>
</feature>
<evidence type="ECO:0000256" key="2">
    <source>
        <dbReference type="SAM" id="SignalP"/>
    </source>
</evidence>
<proteinExistence type="predicted"/>
<dbReference type="OrthoDB" id="9802197at2"/>
<evidence type="ECO:0008006" key="5">
    <source>
        <dbReference type="Google" id="ProtNLM"/>
    </source>
</evidence>
<gene>
    <name evidence="3" type="ORF">SAMN05216508_11347</name>
</gene>
<reference evidence="3 4" key="1">
    <citation type="submission" date="2016-10" db="EMBL/GenBank/DDBJ databases">
        <authorList>
            <person name="de Groot N.N."/>
        </authorList>
    </citation>
    <scope>NUCLEOTIDE SEQUENCE [LARGE SCALE GENOMIC DNA]</scope>
    <source>
        <strain evidence="3 4">KHGC13</strain>
    </source>
</reference>
<feature type="chain" id="PRO_5011642509" description="Ig-like domain (Group 3)" evidence="2">
    <location>
        <begin position="30"/>
        <end position="530"/>
    </location>
</feature>
<dbReference type="STRING" id="155865.SAMN05216515_11447"/>
<evidence type="ECO:0000313" key="3">
    <source>
        <dbReference type="EMBL" id="SFU57107.1"/>
    </source>
</evidence>
<keyword evidence="2" id="KW-0732">Signal</keyword>
<sequence>MKTKRFLSIVLTLAMLLGMFPGMSLTASAADSTTEITPSNTSGTLTITLTIAAAQAEELLTTITATGKEQASYSKDGVATVSFSYTAGGSSSYLANWGWWGYGWSATVAPANGYTITKCVFYDDANRKATDSEAPFVVETTEEDKTPRINGTPIDGGNFQSKGLKKIEVYGYAMPASSYSVTITPGDNMTKTTDSGAASQTDLTGAMADVVYTADNGYYFPTDYSVAEVSGIKVTRDSYTQITVSGTPTADAAIALTAPTAKTDQTAPTGLSATKASSSTATDGKISGVTATMEYQIDGATTWTAVGENQTEITGLTSGTYKVRYAGTADKNASDATSVEVGVKEDQTAPTGLTATKASSSTATDGKISGVTAAMEYQIDGATTWTAVGENKTEITGLTTETYRVRYAETADKNASPVSTVEVGVKEDQTAPTGLTATKASSSTATDGKISGVNDAMEYQIDGATTWTAVEENKTEITGLTAGTYKVRYAGTADKNASDATSVEVGVKEDQTAPTGLTATKASSSTATDG</sequence>
<evidence type="ECO:0000313" key="4">
    <source>
        <dbReference type="Proteomes" id="UP000198817"/>
    </source>
</evidence>
<evidence type="ECO:0000256" key="1">
    <source>
        <dbReference type="SAM" id="MobiDB-lite"/>
    </source>
</evidence>
<feature type="signal peptide" evidence="2">
    <location>
        <begin position="1"/>
        <end position="29"/>
    </location>
</feature>
<feature type="compositionally biased region" description="Low complexity" evidence="1">
    <location>
        <begin position="518"/>
        <end position="530"/>
    </location>
</feature>
<dbReference type="RefSeq" id="WP_143099256.1">
    <property type="nucleotide sequence ID" value="NZ_FPBT01000013.1"/>
</dbReference>
<name>A0A1I7H8U4_9FIRM</name>
<dbReference type="Proteomes" id="UP000198817">
    <property type="component" value="Unassembled WGS sequence"/>
</dbReference>
<dbReference type="AlphaFoldDB" id="A0A1I7H8U4"/>
<organism evidence="3 4">
    <name type="scientific">Eubacterium pyruvativorans</name>
    <dbReference type="NCBI Taxonomy" id="155865"/>
    <lineage>
        <taxon>Bacteria</taxon>
        <taxon>Bacillati</taxon>
        <taxon>Bacillota</taxon>
        <taxon>Clostridia</taxon>
        <taxon>Eubacteriales</taxon>
        <taxon>Eubacteriaceae</taxon>
        <taxon>Eubacterium</taxon>
    </lineage>
</organism>